<reference evidence="8 9" key="1">
    <citation type="journal article" date="2020" name="IScience">
        <title>Genome Sequencing of the Endangered Kingdonia uniflora (Circaeasteraceae, Ranunculales) Reveals Potential Mechanisms of Evolutionary Specialization.</title>
        <authorList>
            <person name="Sun Y."/>
            <person name="Deng T."/>
            <person name="Zhang A."/>
            <person name="Moore M.J."/>
            <person name="Landis J.B."/>
            <person name="Lin N."/>
            <person name="Zhang H."/>
            <person name="Zhang X."/>
            <person name="Huang J."/>
            <person name="Zhang X."/>
            <person name="Sun H."/>
            <person name="Wang H."/>
        </authorList>
    </citation>
    <scope>NUCLEOTIDE SEQUENCE [LARGE SCALE GENOMIC DNA]</scope>
    <source>
        <strain evidence="8">TB1705</strain>
        <tissue evidence="8">Leaf</tissue>
    </source>
</reference>
<dbReference type="InterPro" id="IPR000719">
    <property type="entry name" value="Prot_kinase_dom"/>
</dbReference>
<feature type="region of interest" description="Disordered" evidence="6">
    <location>
        <begin position="1"/>
        <end position="20"/>
    </location>
</feature>
<evidence type="ECO:0000256" key="3">
    <source>
        <dbReference type="ARBA" id="ARBA00022729"/>
    </source>
</evidence>
<evidence type="ECO:0000256" key="6">
    <source>
        <dbReference type="SAM" id="MobiDB-lite"/>
    </source>
</evidence>
<dbReference type="OrthoDB" id="4062651at2759"/>
<name>A0A7J7N772_9MAGN</name>
<comment type="subcellular location">
    <subcellularLocation>
        <location evidence="1">Membrane</location>
        <topology evidence="1">Single-pass membrane protein</topology>
    </subcellularLocation>
</comment>
<gene>
    <name evidence="8" type="ORF">GIB67_021144</name>
</gene>
<evidence type="ECO:0000313" key="8">
    <source>
        <dbReference type="EMBL" id="KAF6162995.1"/>
    </source>
</evidence>
<evidence type="ECO:0000256" key="4">
    <source>
        <dbReference type="ARBA" id="ARBA00022989"/>
    </source>
</evidence>
<evidence type="ECO:0000313" key="9">
    <source>
        <dbReference type="Proteomes" id="UP000541444"/>
    </source>
</evidence>
<dbReference type="AlphaFoldDB" id="A0A7J7N772"/>
<accession>A0A7J7N772</accession>
<keyword evidence="5" id="KW-0472">Membrane</keyword>
<dbReference type="Proteomes" id="UP000541444">
    <property type="component" value="Unassembled WGS sequence"/>
</dbReference>
<feature type="region of interest" description="Disordered" evidence="6">
    <location>
        <begin position="315"/>
        <end position="336"/>
    </location>
</feature>
<dbReference type="InterPro" id="IPR011009">
    <property type="entry name" value="Kinase-like_dom_sf"/>
</dbReference>
<evidence type="ECO:0000256" key="1">
    <source>
        <dbReference type="ARBA" id="ARBA00004167"/>
    </source>
</evidence>
<dbReference type="GO" id="GO:0016020">
    <property type="term" value="C:membrane"/>
    <property type="evidence" value="ECO:0007669"/>
    <property type="project" value="UniProtKB-SubCell"/>
</dbReference>
<keyword evidence="4" id="KW-1133">Transmembrane helix</keyword>
<keyword evidence="9" id="KW-1185">Reference proteome</keyword>
<evidence type="ECO:0000256" key="5">
    <source>
        <dbReference type="ARBA" id="ARBA00023136"/>
    </source>
</evidence>
<dbReference type="Gene3D" id="1.10.510.10">
    <property type="entry name" value="Transferase(Phosphotransferase) domain 1"/>
    <property type="match status" value="1"/>
</dbReference>
<dbReference type="PROSITE" id="PS50011">
    <property type="entry name" value="PROTEIN_KINASE_DOM"/>
    <property type="match status" value="1"/>
</dbReference>
<feature type="domain" description="Protein kinase" evidence="7">
    <location>
        <begin position="1"/>
        <end position="219"/>
    </location>
</feature>
<evidence type="ECO:0000256" key="2">
    <source>
        <dbReference type="ARBA" id="ARBA00022692"/>
    </source>
</evidence>
<comment type="caution">
    <text evidence="8">The sequence shown here is derived from an EMBL/GenBank/DDBJ whole genome shotgun (WGS) entry which is preliminary data.</text>
</comment>
<dbReference type="PANTHER" id="PTHR47974:SF19">
    <property type="entry name" value="RECEPTOR-LIKE SERINE_THREONINE-PROTEIN KINASE"/>
    <property type="match status" value="1"/>
</dbReference>
<dbReference type="EMBL" id="JACGCM010001009">
    <property type="protein sequence ID" value="KAF6162995.1"/>
    <property type="molecule type" value="Genomic_DNA"/>
</dbReference>
<evidence type="ECO:0000259" key="7">
    <source>
        <dbReference type="PROSITE" id="PS50011"/>
    </source>
</evidence>
<proteinExistence type="predicted"/>
<dbReference type="PANTHER" id="PTHR47974">
    <property type="entry name" value="OS07G0415500 PROTEIN"/>
    <property type="match status" value="1"/>
</dbReference>
<keyword evidence="2" id="KW-0812">Transmembrane</keyword>
<organism evidence="8 9">
    <name type="scientific">Kingdonia uniflora</name>
    <dbReference type="NCBI Taxonomy" id="39325"/>
    <lineage>
        <taxon>Eukaryota</taxon>
        <taxon>Viridiplantae</taxon>
        <taxon>Streptophyta</taxon>
        <taxon>Embryophyta</taxon>
        <taxon>Tracheophyta</taxon>
        <taxon>Spermatophyta</taxon>
        <taxon>Magnoliopsida</taxon>
        <taxon>Ranunculales</taxon>
        <taxon>Circaeasteraceae</taxon>
        <taxon>Kingdonia</taxon>
    </lineage>
</organism>
<protein>
    <recommendedName>
        <fullName evidence="7">Protein kinase domain-containing protein</fullName>
    </recommendedName>
</protein>
<keyword evidence="3" id="KW-0732">Signal</keyword>
<dbReference type="GO" id="GO:0004672">
    <property type="term" value="F:protein kinase activity"/>
    <property type="evidence" value="ECO:0007669"/>
    <property type="project" value="InterPro"/>
</dbReference>
<sequence>MFFNKLKHQDNPTVESDYHHPESFVSTSDVDEDLHARIEIDPFFFEHKTRSIRRIKVLGGSIRIDFESVPTDFVLFKQTQSLFEQKIGQPRNIYILLAASELPMSKGTRGYLAPKWITGLAITSKADIYNYGMMLLEIVSGRRNMERPGDGKFDFFPICVSRRLSNGEEILSILDYALRGEFEEQELVRACKISCWCIQDDEKNRPSMGHIVQLLEGVLQVSMPPIPLHLQSLVENLWHEGESLESSGSKKKILVIMGLSTRNDGQVHGDINEIRQDIITNCEGIISLNIKLGELDGRVAELSTTILAMQTALEARLPPPPNPSPPNPPPPNIFPLDNRQCIPNPQNFPAQISPPQLPHPPEIGQHQEYHHQHLPGQLAGFHGRPVRLDFPLFDGTDPKGWVFHAQQYQFLNGIPDKLMMDLSAGHLQKDVI</sequence>
<dbReference type="GO" id="GO:0005524">
    <property type="term" value="F:ATP binding"/>
    <property type="evidence" value="ECO:0007669"/>
    <property type="project" value="InterPro"/>
</dbReference>
<dbReference type="SUPFAM" id="SSF56112">
    <property type="entry name" value="Protein kinase-like (PK-like)"/>
    <property type="match status" value="1"/>
</dbReference>
<feature type="compositionally biased region" description="Pro residues" evidence="6">
    <location>
        <begin position="317"/>
        <end position="333"/>
    </location>
</feature>